<evidence type="ECO:0000256" key="6">
    <source>
        <dbReference type="ARBA" id="ARBA00023002"/>
    </source>
</evidence>
<evidence type="ECO:0000256" key="2">
    <source>
        <dbReference type="ARBA" id="ARBA00008072"/>
    </source>
</evidence>
<evidence type="ECO:0000256" key="4">
    <source>
        <dbReference type="ARBA" id="ARBA00022723"/>
    </source>
</evidence>
<evidence type="ECO:0000256" key="8">
    <source>
        <dbReference type="RuleBase" id="RU361277"/>
    </source>
</evidence>
<dbReference type="PANTHER" id="PTHR42940:SF3">
    <property type="entry name" value="ALCOHOL DEHYDROGENASE 1-RELATED"/>
    <property type="match status" value="1"/>
</dbReference>
<dbReference type="InterPro" id="IPR036291">
    <property type="entry name" value="NAD(P)-bd_dom_sf"/>
</dbReference>
<comment type="cofactor">
    <cofactor evidence="1 8">
        <name>Zn(2+)</name>
        <dbReference type="ChEBI" id="CHEBI:29105"/>
    </cofactor>
</comment>
<protein>
    <recommendedName>
        <fullName evidence="3">alcohol dehydrogenase</fullName>
        <ecNumber evidence="3">1.1.1.1</ecNumber>
    </recommendedName>
</protein>
<dbReference type="EC" id="1.1.1.1" evidence="3"/>
<dbReference type="InterPro" id="IPR013154">
    <property type="entry name" value="ADH-like_N"/>
</dbReference>
<name>A0A0L0H9X0_SPIPD</name>
<dbReference type="Proteomes" id="UP000053201">
    <property type="component" value="Unassembled WGS sequence"/>
</dbReference>
<dbReference type="SMART" id="SM00829">
    <property type="entry name" value="PKS_ER"/>
    <property type="match status" value="1"/>
</dbReference>
<evidence type="ECO:0000256" key="5">
    <source>
        <dbReference type="ARBA" id="ARBA00022833"/>
    </source>
</evidence>
<evidence type="ECO:0000256" key="1">
    <source>
        <dbReference type="ARBA" id="ARBA00001947"/>
    </source>
</evidence>
<dbReference type="STRING" id="645134.A0A0L0H9X0"/>
<dbReference type="AlphaFoldDB" id="A0A0L0H9X0"/>
<reference evidence="10 11" key="1">
    <citation type="submission" date="2009-08" db="EMBL/GenBank/DDBJ databases">
        <title>The Genome Sequence of Spizellomyces punctatus strain DAOM BR117.</title>
        <authorList>
            <consortium name="The Broad Institute Genome Sequencing Platform"/>
            <person name="Russ C."/>
            <person name="Cuomo C."/>
            <person name="Shea T."/>
            <person name="Young S.K."/>
            <person name="Zeng Q."/>
            <person name="Koehrsen M."/>
            <person name="Haas B."/>
            <person name="Borodovsky M."/>
            <person name="Guigo R."/>
            <person name="Alvarado L."/>
            <person name="Berlin A."/>
            <person name="Bochicchio J."/>
            <person name="Borenstein D."/>
            <person name="Chapman S."/>
            <person name="Chen Z."/>
            <person name="Engels R."/>
            <person name="Freedman E."/>
            <person name="Gellesch M."/>
            <person name="Goldberg J."/>
            <person name="Griggs A."/>
            <person name="Gujja S."/>
            <person name="Heiman D."/>
            <person name="Hepburn T."/>
            <person name="Howarth C."/>
            <person name="Jen D."/>
            <person name="Larson L."/>
            <person name="Lewis B."/>
            <person name="Mehta T."/>
            <person name="Park D."/>
            <person name="Pearson M."/>
            <person name="Roberts A."/>
            <person name="Saif S."/>
            <person name="Shenoy N."/>
            <person name="Sisk P."/>
            <person name="Stolte C."/>
            <person name="Sykes S."/>
            <person name="Thomson T."/>
            <person name="Walk T."/>
            <person name="White J."/>
            <person name="Yandava C."/>
            <person name="Burger G."/>
            <person name="Gray M.W."/>
            <person name="Holland P.W.H."/>
            <person name="King N."/>
            <person name="Lang F.B.F."/>
            <person name="Roger A.J."/>
            <person name="Ruiz-Trillo I."/>
            <person name="Lander E."/>
            <person name="Nusbaum C."/>
        </authorList>
    </citation>
    <scope>NUCLEOTIDE SEQUENCE [LARGE SCALE GENOMIC DNA]</scope>
    <source>
        <strain evidence="10 11">DAOM BR117</strain>
    </source>
</reference>
<evidence type="ECO:0000313" key="10">
    <source>
        <dbReference type="EMBL" id="KNC97982.1"/>
    </source>
</evidence>
<evidence type="ECO:0000313" key="11">
    <source>
        <dbReference type="Proteomes" id="UP000053201"/>
    </source>
</evidence>
<sequence length="371" mass="39860">MGIQNSANLKAVIRPSVEKALSLTIPKTQRAAVAFTHGGKLEIKTSEPVREPGPEDVLVHVVKTGACHTDLHALSGDWELKSKMPLIAGHEGAGYIVKVGEQVTNYKPGDRVGIKWIHDTCGICEFCLSARETVCPNQETSGFTVDGSFQEYAVAKARHVVPLPEGLSYEQAAPILCAGLTVYRGLKETEVKPGQWVVISGAGGGLGHLAVQYAKAMGMRVAAIDAGSKREFCESLGVDAFFDFQSEKNLSQAILDTTHGGAHGALLAVANPEPYKQALGYLRTWGTLVTLGLPKRGSEIPVDIFDTVMRRLTVRGSIVGSRIEAIEALQFAARGEVKVHLEVRPLSQLQEVLESMAKGDIKGRIVLDTSK</sequence>
<evidence type="ECO:0000256" key="7">
    <source>
        <dbReference type="ARBA" id="ARBA00023027"/>
    </source>
</evidence>
<feature type="domain" description="Enoyl reductase (ER)" evidence="9">
    <location>
        <begin position="38"/>
        <end position="367"/>
    </location>
</feature>
<dbReference type="eggNOG" id="KOG0023">
    <property type="taxonomic scope" value="Eukaryota"/>
</dbReference>
<gene>
    <name evidence="10" type="ORF">SPPG_06971</name>
</gene>
<dbReference type="Gene3D" id="3.40.50.720">
    <property type="entry name" value="NAD(P)-binding Rossmann-like Domain"/>
    <property type="match status" value="1"/>
</dbReference>
<dbReference type="OMA" id="AWFYDAC"/>
<comment type="similarity">
    <text evidence="2 8">Belongs to the zinc-containing alcohol dehydrogenase family.</text>
</comment>
<accession>A0A0L0H9X0</accession>
<dbReference type="Pfam" id="PF08240">
    <property type="entry name" value="ADH_N"/>
    <property type="match status" value="1"/>
</dbReference>
<keyword evidence="4 8" id="KW-0479">Metal-binding</keyword>
<dbReference type="InterPro" id="IPR011032">
    <property type="entry name" value="GroES-like_sf"/>
</dbReference>
<dbReference type="FunFam" id="3.90.180.10:FF:000002">
    <property type="entry name" value="Alcohol dehydrogenase AdhP"/>
    <property type="match status" value="1"/>
</dbReference>
<dbReference type="Pfam" id="PF00107">
    <property type="entry name" value="ADH_zinc_N"/>
    <property type="match status" value="1"/>
</dbReference>
<keyword evidence="5 8" id="KW-0862">Zinc</keyword>
<dbReference type="InterPro" id="IPR020843">
    <property type="entry name" value="ER"/>
</dbReference>
<dbReference type="FunCoup" id="A0A0L0H9X0">
    <property type="interactions" value="268"/>
</dbReference>
<dbReference type="GO" id="GO:0019655">
    <property type="term" value="P:glycolytic fermentation to ethanol"/>
    <property type="evidence" value="ECO:0007669"/>
    <property type="project" value="EnsemblFungi"/>
</dbReference>
<keyword evidence="7" id="KW-0520">NAD</keyword>
<dbReference type="GeneID" id="27690234"/>
<proteinExistence type="inferred from homology"/>
<dbReference type="PROSITE" id="PS00059">
    <property type="entry name" value="ADH_ZINC"/>
    <property type="match status" value="1"/>
</dbReference>
<dbReference type="CDD" id="cd08297">
    <property type="entry name" value="CAD3"/>
    <property type="match status" value="1"/>
</dbReference>
<dbReference type="InterPro" id="IPR002328">
    <property type="entry name" value="ADH_Zn_CS"/>
</dbReference>
<dbReference type="InParanoid" id="A0A0L0H9X0"/>
<dbReference type="VEuPathDB" id="FungiDB:SPPG_06971"/>
<dbReference type="EMBL" id="KQ257462">
    <property type="protein sequence ID" value="KNC97982.1"/>
    <property type="molecule type" value="Genomic_DNA"/>
</dbReference>
<dbReference type="PANTHER" id="PTHR42940">
    <property type="entry name" value="ALCOHOL DEHYDROGENASE 1-RELATED"/>
    <property type="match status" value="1"/>
</dbReference>
<dbReference type="Gene3D" id="3.90.180.10">
    <property type="entry name" value="Medium-chain alcohol dehydrogenases, catalytic domain"/>
    <property type="match status" value="1"/>
</dbReference>
<keyword evidence="11" id="KW-1185">Reference proteome</keyword>
<dbReference type="GO" id="GO:0005737">
    <property type="term" value="C:cytoplasm"/>
    <property type="evidence" value="ECO:0007669"/>
    <property type="project" value="TreeGrafter"/>
</dbReference>
<evidence type="ECO:0000256" key="3">
    <source>
        <dbReference type="ARBA" id="ARBA00013190"/>
    </source>
</evidence>
<dbReference type="InterPro" id="IPR013149">
    <property type="entry name" value="ADH-like_C"/>
</dbReference>
<dbReference type="RefSeq" id="XP_016606022.1">
    <property type="nucleotide sequence ID" value="XM_016755159.1"/>
</dbReference>
<keyword evidence="6" id="KW-0560">Oxidoreductase</keyword>
<dbReference type="SUPFAM" id="SSF51735">
    <property type="entry name" value="NAD(P)-binding Rossmann-fold domains"/>
    <property type="match status" value="1"/>
</dbReference>
<dbReference type="GO" id="GO:0120542">
    <property type="term" value="F:ethanol dehydrogenase (NAD+) activity"/>
    <property type="evidence" value="ECO:0007669"/>
    <property type="project" value="EnsemblFungi"/>
</dbReference>
<dbReference type="FunFam" id="3.40.50.720:FF:000039">
    <property type="entry name" value="Alcohol dehydrogenase AdhP"/>
    <property type="match status" value="1"/>
</dbReference>
<evidence type="ECO:0000259" key="9">
    <source>
        <dbReference type="SMART" id="SM00829"/>
    </source>
</evidence>
<dbReference type="SUPFAM" id="SSF50129">
    <property type="entry name" value="GroES-like"/>
    <property type="match status" value="1"/>
</dbReference>
<organism evidence="10 11">
    <name type="scientific">Spizellomyces punctatus (strain DAOM BR117)</name>
    <dbReference type="NCBI Taxonomy" id="645134"/>
    <lineage>
        <taxon>Eukaryota</taxon>
        <taxon>Fungi</taxon>
        <taxon>Fungi incertae sedis</taxon>
        <taxon>Chytridiomycota</taxon>
        <taxon>Chytridiomycota incertae sedis</taxon>
        <taxon>Chytridiomycetes</taxon>
        <taxon>Spizellomycetales</taxon>
        <taxon>Spizellomycetaceae</taxon>
        <taxon>Spizellomyces</taxon>
    </lineage>
</organism>
<dbReference type="GO" id="GO:0008270">
    <property type="term" value="F:zinc ion binding"/>
    <property type="evidence" value="ECO:0007669"/>
    <property type="project" value="InterPro"/>
</dbReference>
<dbReference type="OrthoDB" id="1879366at2759"/>